<reference evidence="13 14" key="1">
    <citation type="journal article" date="2015" name="Genome Biol.">
        <title>Comparative genomics of Steinernema reveals deeply conserved gene regulatory networks.</title>
        <authorList>
            <person name="Dillman A.R."/>
            <person name="Macchietto M."/>
            <person name="Porter C.F."/>
            <person name="Rogers A."/>
            <person name="Williams B."/>
            <person name="Antoshechkin I."/>
            <person name="Lee M.M."/>
            <person name="Goodwin Z."/>
            <person name="Lu X."/>
            <person name="Lewis E.E."/>
            <person name="Goodrich-Blair H."/>
            <person name="Stock S.P."/>
            <person name="Adams B.J."/>
            <person name="Sternberg P.W."/>
            <person name="Mortazavi A."/>
        </authorList>
    </citation>
    <scope>NUCLEOTIDE SEQUENCE [LARGE SCALE GENOMIC DNA]</scope>
    <source>
        <strain evidence="13 14">ALL</strain>
    </source>
</reference>
<sequence>MKRKAGKKANVVAKKKAKASIAEFNKSPFVLQCDDLLAENSFAASVVEESEKFAASIIKILRTGKLQGKHPLVDTKWMQESGVVFPLKIDQKLIERMKSSSLDFEFKKPQQAEIVGDWKSGAALKSLDPEILIDVQMSQEYFGPRDHLNFIYHVRRAHYASACAVILGKALKNATLSFVTNSDAPWNPDILVERSVEGTDVVPKTRITFSVSTEAPFALMSRLTSEKNCVRSSFVQGKVSKKEQDQDDVATPFYNRSIVMDLCWRNLRAKLTGFLNGNEVALKAYKLLKLWAARSDLFKRSDGISKETLAYLLVYLDQKQIISDKMELTTLLTNFWTWLVEKNFQEAISLKEDADIAIFEGASKYVFVDPEGHVNLVASMSVPALGRISREASRALRMLPRWIRSTTFSLLRCRSP</sequence>
<comment type="similarity">
    <text evidence="3 10">Belongs to the NRAP family.</text>
</comment>
<dbReference type="AlphaFoldDB" id="A0A4U5PCN3"/>
<keyword evidence="5" id="KW-0158">Chromosome</keyword>
<evidence type="ECO:0000313" key="14">
    <source>
        <dbReference type="Proteomes" id="UP000298663"/>
    </source>
</evidence>
<evidence type="ECO:0000313" key="13">
    <source>
        <dbReference type="EMBL" id="TKR94169.1"/>
    </source>
</evidence>
<dbReference type="Proteomes" id="UP000298663">
    <property type="component" value="Unassembled WGS sequence"/>
</dbReference>
<evidence type="ECO:0000256" key="8">
    <source>
        <dbReference type="ARBA" id="ARBA00035000"/>
    </source>
</evidence>
<evidence type="ECO:0000256" key="2">
    <source>
        <dbReference type="ARBA" id="ARBA00004604"/>
    </source>
</evidence>
<keyword evidence="6 10" id="KW-0694">RNA-binding</keyword>
<reference evidence="13 14" key="2">
    <citation type="journal article" date="2019" name="G3 (Bethesda)">
        <title>Hybrid Assembly of the Genome of the Entomopathogenic Nematode Steinernema carpocapsae Identifies the X-Chromosome.</title>
        <authorList>
            <person name="Serra L."/>
            <person name="Macchietto M."/>
            <person name="Macias-Munoz A."/>
            <person name="McGill C.J."/>
            <person name="Rodriguez I.M."/>
            <person name="Rodriguez B."/>
            <person name="Murad R."/>
            <person name="Mortazavi A."/>
        </authorList>
    </citation>
    <scope>NUCLEOTIDE SEQUENCE [LARGE SCALE GENOMIC DNA]</scope>
    <source>
        <strain evidence="13 14">ALL</strain>
    </source>
</reference>
<dbReference type="GO" id="GO:0034456">
    <property type="term" value="C:UTP-C complex"/>
    <property type="evidence" value="ECO:0007669"/>
    <property type="project" value="TreeGrafter"/>
</dbReference>
<name>A0A4U5PCN3_STECR</name>
<dbReference type="InterPro" id="IPR035367">
    <property type="entry name" value="Nrap_D2"/>
</dbReference>
<accession>A0A4U5PCN3</accession>
<dbReference type="GO" id="GO:0032545">
    <property type="term" value="C:CURI complex"/>
    <property type="evidence" value="ECO:0007669"/>
    <property type="project" value="TreeGrafter"/>
</dbReference>
<dbReference type="EMBL" id="AZBU02000002">
    <property type="protein sequence ID" value="TKR94169.1"/>
    <property type="molecule type" value="Genomic_DNA"/>
</dbReference>
<evidence type="ECO:0000256" key="3">
    <source>
        <dbReference type="ARBA" id="ARBA00006674"/>
    </source>
</evidence>
<keyword evidence="7 10" id="KW-0539">Nucleus</keyword>
<dbReference type="GO" id="GO:0005694">
    <property type="term" value="C:chromosome"/>
    <property type="evidence" value="ECO:0007669"/>
    <property type="project" value="UniProtKB-SubCell"/>
</dbReference>
<comment type="subunit">
    <text evidence="9">Part of the small subunit (SSU) processome, composed of more than 70 proteins and the RNA chaperone small nucleolar RNA (snoRNA) U3.</text>
</comment>
<dbReference type="GO" id="GO:0006409">
    <property type="term" value="P:tRNA export from nucleus"/>
    <property type="evidence" value="ECO:0007669"/>
    <property type="project" value="TreeGrafter"/>
</dbReference>
<dbReference type="GO" id="GO:0003723">
    <property type="term" value="F:RNA binding"/>
    <property type="evidence" value="ECO:0007669"/>
    <property type="project" value="UniProtKB-KW"/>
</dbReference>
<feature type="domain" description="Nrap protein" evidence="12">
    <location>
        <begin position="283"/>
        <end position="399"/>
    </location>
</feature>
<evidence type="ECO:0000256" key="7">
    <source>
        <dbReference type="ARBA" id="ARBA00023242"/>
    </source>
</evidence>
<dbReference type="PANTHER" id="PTHR17972">
    <property type="entry name" value="NUCLEOLAR RNA-ASSOCIATED PROTEIN"/>
    <property type="match status" value="1"/>
</dbReference>
<dbReference type="InterPro" id="IPR005554">
    <property type="entry name" value="NOL6/Upt22"/>
</dbReference>
<evidence type="ECO:0000259" key="12">
    <source>
        <dbReference type="Pfam" id="PF17403"/>
    </source>
</evidence>
<dbReference type="OrthoDB" id="10251401at2759"/>
<evidence type="ECO:0000256" key="4">
    <source>
        <dbReference type="ARBA" id="ARBA00016437"/>
    </source>
</evidence>
<protein>
    <recommendedName>
        <fullName evidence="4 10">Nucleolar protein 6</fullName>
    </recommendedName>
</protein>
<comment type="subcellular location">
    <subcellularLocation>
        <location evidence="1">Chromosome</location>
    </subcellularLocation>
    <subcellularLocation>
        <location evidence="2 10">Nucleus</location>
        <location evidence="2 10">Nucleolus</location>
    </subcellularLocation>
</comment>
<comment type="caution">
    <text evidence="13">The sequence shown here is derived from an EMBL/GenBank/DDBJ whole genome shotgun (WGS) entry which is preliminary data.</text>
</comment>
<proteinExistence type="inferred from homology"/>
<evidence type="ECO:0000256" key="5">
    <source>
        <dbReference type="ARBA" id="ARBA00022454"/>
    </source>
</evidence>
<evidence type="ECO:0000259" key="11">
    <source>
        <dbReference type="Pfam" id="PF03813"/>
    </source>
</evidence>
<dbReference type="InterPro" id="IPR035082">
    <property type="entry name" value="Nrap_D1"/>
</dbReference>
<dbReference type="Gene3D" id="1.10.1410.10">
    <property type="match status" value="1"/>
</dbReference>
<evidence type="ECO:0000256" key="9">
    <source>
        <dbReference type="ARBA" id="ARBA00035020"/>
    </source>
</evidence>
<dbReference type="Pfam" id="PF03813">
    <property type="entry name" value="Nrap"/>
    <property type="match status" value="1"/>
</dbReference>
<evidence type="ECO:0000256" key="1">
    <source>
        <dbReference type="ARBA" id="ARBA00004286"/>
    </source>
</evidence>
<organism evidence="13 14">
    <name type="scientific">Steinernema carpocapsae</name>
    <name type="common">Entomopathogenic nematode</name>
    <dbReference type="NCBI Taxonomy" id="34508"/>
    <lineage>
        <taxon>Eukaryota</taxon>
        <taxon>Metazoa</taxon>
        <taxon>Ecdysozoa</taxon>
        <taxon>Nematoda</taxon>
        <taxon>Chromadorea</taxon>
        <taxon>Rhabditida</taxon>
        <taxon>Tylenchina</taxon>
        <taxon>Panagrolaimomorpha</taxon>
        <taxon>Strongyloidoidea</taxon>
        <taxon>Steinernematidae</taxon>
        <taxon>Steinernema</taxon>
    </lineage>
</organism>
<evidence type="ECO:0000256" key="10">
    <source>
        <dbReference type="RuleBase" id="RU364032"/>
    </source>
</evidence>
<dbReference type="PANTHER" id="PTHR17972:SF0">
    <property type="entry name" value="NUCLEOLAR PROTEIN 6"/>
    <property type="match status" value="1"/>
</dbReference>
<dbReference type="Pfam" id="PF17403">
    <property type="entry name" value="Nrap_D2"/>
    <property type="match status" value="1"/>
</dbReference>
<comment type="function">
    <text evidence="8">Part of the small subunit (SSU) processome, first precursor of the small eukaryotic ribosomal subunit. During the assembly of the SSU processome in the nucleolus, many ribosome biogenesis factors, an RNA chaperone and ribosomal proteins associate with the nascent pre-rRNA and work in concert to generate RNA folding, modifications, rearrangements and cleavage as well as targeted degradation of pre-ribosomal RNA by the RNA exosome.</text>
</comment>
<keyword evidence="14" id="KW-1185">Reference proteome</keyword>
<dbReference type="STRING" id="34508.A0A4U5PCN3"/>
<feature type="domain" description="Nrap protein" evidence="11">
    <location>
        <begin position="135"/>
        <end position="265"/>
    </location>
</feature>
<dbReference type="GO" id="GO:0032040">
    <property type="term" value="C:small-subunit processome"/>
    <property type="evidence" value="ECO:0007669"/>
    <property type="project" value="TreeGrafter"/>
</dbReference>
<dbReference type="GO" id="GO:0006364">
    <property type="term" value="P:rRNA processing"/>
    <property type="evidence" value="ECO:0007669"/>
    <property type="project" value="TreeGrafter"/>
</dbReference>
<evidence type="ECO:0000256" key="6">
    <source>
        <dbReference type="ARBA" id="ARBA00022884"/>
    </source>
</evidence>
<gene>
    <name evidence="13" type="ORF">L596_008493</name>
</gene>